<proteinExistence type="predicted"/>
<feature type="transmembrane region" description="Helical" evidence="1">
    <location>
        <begin position="19"/>
        <end position="39"/>
    </location>
</feature>
<feature type="transmembrane region" description="Helical" evidence="1">
    <location>
        <begin position="51"/>
        <end position="73"/>
    </location>
</feature>
<feature type="transmembrane region" description="Helical" evidence="1">
    <location>
        <begin position="218"/>
        <end position="248"/>
    </location>
</feature>
<evidence type="ECO:0000256" key="1">
    <source>
        <dbReference type="SAM" id="Phobius"/>
    </source>
</evidence>
<sequence length="643" mass="73801">MIGCLTIGIFSNLLWKSSLLNSVLLLIIIWLIWIILTPLSKFFDRLSSTKILSLVVVATLFIFLFQLIILSYFPVSVYHDPYRVLTQAEQLATGNHSWNESTYFWRYPNNVALTYFLSCWFRLTFFFKADTNLSLNILNLGLLDSFIILLLSTLWKISHNKSLMIGTLAFVGLSSFAYTYFLQIFYSDLPAMLGLLIIFRILLFWQSKTKKQKYLCGLILFIIVLLTQIIKPNTIVLLPAIILLIILWQSKHLLKNYQMLIPLVLIIFGLISVFPANDIIQKITGFQSNSAYELPVSSWILTGQTKNGIYERSIISQELKLPNKAVRNKINQKKILTILKKSTANDLLKRWFLKLSIFLNVSSISSWYNGGFRAAPAWYQAYALIIQQIVDDSYQIAVIILNLLLLKRLSKWQPQLKRWSDSIAILLVITTLGFIAFHTLLWETESRYGQIIIPLLLLQLGIFSAGKNQIQSQKSRSKSGFLLTIVMLTLFLAFLRLPNSSLKPKSLVVAAQRSQISTQYQLRSDYINSKNIISQRVVFKHKVNKIKIAIPKNSQLTIYLEALDSGKKIKIKANANNFFTPGNYKLILKNNTGRPQKITISHNKFYQLAPYPLIINKKILAHSSLVYQALWINQKIDKTPEVQ</sequence>
<name>A0A0R2C0F4_9LACO</name>
<feature type="transmembrane region" description="Helical" evidence="1">
    <location>
        <begin position="479"/>
        <end position="497"/>
    </location>
</feature>
<evidence type="ECO:0000313" key="3">
    <source>
        <dbReference type="Proteomes" id="UP000051576"/>
    </source>
</evidence>
<keyword evidence="1" id="KW-1133">Transmembrane helix</keyword>
<feature type="transmembrane region" description="Helical" evidence="1">
    <location>
        <begin position="381"/>
        <end position="403"/>
    </location>
</feature>
<dbReference type="STRING" id="1133569.FD21_GL001932"/>
<keyword evidence="1" id="KW-0812">Transmembrane</keyword>
<feature type="transmembrane region" description="Helical" evidence="1">
    <location>
        <begin position="423"/>
        <end position="442"/>
    </location>
</feature>
<comment type="caution">
    <text evidence="2">The sequence shown here is derived from an EMBL/GenBank/DDBJ whole genome shotgun (WGS) entry which is preliminary data.</text>
</comment>
<feature type="transmembrane region" description="Helical" evidence="1">
    <location>
        <begin position="260"/>
        <end position="280"/>
    </location>
</feature>
<accession>A0A0R2C0F4</accession>
<organism evidence="2 3">
    <name type="scientific">Liquorilactobacillus vini DSM 20605</name>
    <dbReference type="NCBI Taxonomy" id="1133569"/>
    <lineage>
        <taxon>Bacteria</taxon>
        <taxon>Bacillati</taxon>
        <taxon>Bacillota</taxon>
        <taxon>Bacilli</taxon>
        <taxon>Lactobacillales</taxon>
        <taxon>Lactobacillaceae</taxon>
        <taxon>Liquorilactobacillus</taxon>
    </lineage>
</organism>
<reference evidence="2 3" key="1">
    <citation type="journal article" date="2015" name="Genome Announc.">
        <title>Expanding the biotechnology potential of lactobacilli through comparative genomics of 213 strains and associated genera.</title>
        <authorList>
            <person name="Sun Z."/>
            <person name="Harris H.M."/>
            <person name="McCann A."/>
            <person name="Guo C."/>
            <person name="Argimon S."/>
            <person name="Zhang W."/>
            <person name="Yang X."/>
            <person name="Jeffery I.B."/>
            <person name="Cooney J.C."/>
            <person name="Kagawa T.F."/>
            <person name="Liu W."/>
            <person name="Song Y."/>
            <person name="Salvetti E."/>
            <person name="Wrobel A."/>
            <person name="Rasinkangas P."/>
            <person name="Parkhill J."/>
            <person name="Rea M.C."/>
            <person name="O'Sullivan O."/>
            <person name="Ritari J."/>
            <person name="Douillard F.P."/>
            <person name="Paul Ross R."/>
            <person name="Yang R."/>
            <person name="Briner A.E."/>
            <person name="Felis G.E."/>
            <person name="de Vos W.M."/>
            <person name="Barrangou R."/>
            <person name="Klaenhammer T.R."/>
            <person name="Caufield P.W."/>
            <person name="Cui Y."/>
            <person name="Zhang H."/>
            <person name="O'Toole P.W."/>
        </authorList>
    </citation>
    <scope>NUCLEOTIDE SEQUENCE [LARGE SCALE GENOMIC DNA]</scope>
    <source>
        <strain evidence="2 3">DSM 20605</strain>
    </source>
</reference>
<feature type="transmembrane region" description="Helical" evidence="1">
    <location>
        <begin position="448"/>
        <end position="467"/>
    </location>
</feature>
<dbReference type="AlphaFoldDB" id="A0A0R2C0F4"/>
<keyword evidence="1" id="KW-0472">Membrane</keyword>
<evidence type="ECO:0008006" key="4">
    <source>
        <dbReference type="Google" id="ProtNLM"/>
    </source>
</evidence>
<evidence type="ECO:0000313" key="2">
    <source>
        <dbReference type="EMBL" id="KRM84730.1"/>
    </source>
</evidence>
<protein>
    <recommendedName>
        <fullName evidence="4">Glycosyltransferase RgtA/B/C/D-like domain-containing protein</fullName>
    </recommendedName>
</protein>
<dbReference type="EMBL" id="AYYX01000071">
    <property type="protein sequence ID" value="KRM84730.1"/>
    <property type="molecule type" value="Genomic_DNA"/>
</dbReference>
<feature type="transmembrane region" description="Helical" evidence="1">
    <location>
        <begin position="133"/>
        <end position="151"/>
    </location>
</feature>
<dbReference type="Proteomes" id="UP000051576">
    <property type="component" value="Unassembled WGS sequence"/>
</dbReference>
<feature type="transmembrane region" description="Helical" evidence="1">
    <location>
        <begin position="189"/>
        <end position="206"/>
    </location>
</feature>
<dbReference type="eggNOG" id="COG1807">
    <property type="taxonomic scope" value="Bacteria"/>
</dbReference>
<dbReference type="PATRIC" id="fig|1133569.4.peg.2088"/>
<feature type="transmembrane region" description="Helical" evidence="1">
    <location>
        <begin position="351"/>
        <end position="369"/>
    </location>
</feature>
<gene>
    <name evidence="2" type="ORF">FD21_GL001932</name>
</gene>
<keyword evidence="3" id="KW-1185">Reference proteome</keyword>